<feature type="binding site" evidence="7 9">
    <location>
        <position position="116"/>
    </location>
    <ligand>
        <name>3-methyl-2-oxobutanoate</name>
        <dbReference type="ChEBI" id="CHEBI:11851"/>
    </ligand>
</feature>
<proteinExistence type="inferred from homology"/>
<evidence type="ECO:0000256" key="10">
    <source>
        <dbReference type="PIRSR" id="PIRSR000388-3"/>
    </source>
</evidence>
<keyword evidence="11" id="KW-0489">Methyltransferase</keyword>
<dbReference type="HAMAP" id="MF_00156">
    <property type="entry name" value="PanB"/>
    <property type="match status" value="1"/>
</dbReference>
<dbReference type="EC" id="2.1.2.11" evidence="7"/>
<evidence type="ECO:0000256" key="8">
    <source>
        <dbReference type="PIRSR" id="PIRSR000388-1"/>
    </source>
</evidence>
<dbReference type="InterPro" id="IPR015813">
    <property type="entry name" value="Pyrv/PenolPyrv_kinase-like_dom"/>
</dbReference>
<accession>A0A364V402</accession>
<dbReference type="EMBL" id="QHCV01000109">
    <property type="protein sequence ID" value="RAV31351.1"/>
    <property type="molecule type" value="Genomic_DNA"/>
</dbReference>
<evidence type="ECO:0000256" key="4">
    <source>
        <dbReference type="ARBA" id="ARBA00022655"/>
    </source>
</evidence>
<feature type="active site" description="Proton acceptor" evidence="7 8">
    <location>
        <position position="185"/>
    </location>
</feature>
<feature type="binding site" evidence="7 9">
    <location>
        <begin position="47"/>
        <end position="48"/>
    </location>
    <ligand>
        <name>3-methyl-2-oxobutanoate</name>
        <dbReference type="ChEBI" id="CHEBI:11851"/>
    </ligand>
</feature>
<gene>
    <name evidence="7 11" type="primary">panB</name>
    <name evidence="11" type="ORF">DLJ54_08810</name>
</gene>
<evidence type="ECO:0000256" key="1">
    <source>
        <dbReference type="ARBA" id="ARBA00005033"/>
    </source>
</evidence>
<dbReference type="InterPro" id="IPR003700">
    <property type="entry name" value="Pantoate_hydroxy_MeTrfase"/>
</dbReference>
<dbReference type="PANTHER" id="PTHR20881">
    <property type="entry name" value="3-METHYL-2-OXOBUTANOATE HYDROXYMETHYLTRANSFERASE"/>
    <property type="match status" value="1"/>
</dbReference>
<dbReference type="AlphaFoldDB" id="A0A364V402"/>
<keyword evidence="4 7" id="KW-0566">Pantothenate biosynthesis</keyword>
<feature type="binding site" evidence="7 10">
    <location>
        <position position="86"/>
    </location>
    <ligand>
        <name>Mg(2+)</name>
        <dbReference type="ChEBI" id="CHEBI:18420"/>
    </ligand>
</feature>
<dbReference type="FunFam" id="3.20.20.60:FF:000003">
    <property type="entry name" value="3-methyl-2-oxobutanoate hydroxymethyltransferase"/>
    <property type="match status" value="1"/>
</dbReference>
<dbReference type="NCBIfam" id="TIGR00222">
    <property type="entry name" value="panB"/>
    <property type="match status" value="1"/>
</dbReference>
<comment type="pathway">
    <text evidence="1 7">Cofactor biosynthesis; (R)-pantothenate biosynthesis; (R)-pantoate from 3-methyl-2-oxobutanoate: step 1/2.</text>
</comment>
<feature type="binding site" evidence="7 10">
    <location>
        <position position="118"/>
    </location>
    <ligand>
        <name>Mg(2+)</name>
        <dbReference type="ChEBI" id="CHEBI:18420"/>
    </ligand>
</feature>
<keyword evidence="12" id="KW-1185">Reference proteome</keyword>
<sequence>MPTKQVRLADLQAKKRDRTPWAMLTAYDYSTARAFSQAGIEVLLVGDSAANVVYGYPSTQQVSLEEMCFLAAGVVRGAGNSFVIADLPFGTYEASDEAAVSSATEMLRRSGAHAVKIEGGQRMAPRIAALKQAGLVVCAHVGFTPQSVNTLSGFRVQGRGDSGAQALLSDVSAVVEAGADLVVLEMVPADVARQVTERFPIPTVGIGAGPHCDAQVLVWHDMVAFPQDGHRPRFAKQWAQVGADLVGAASAFKREVAEGSFPAEEHSF</sequence>
<dbReference type="GO" id="GO:0032259">
    <property type="term" value="P:methylation"/>
    <property type="evidence" value="ECO:0007669"/>
    <property type="project" value="UniProtKB-KW"/>
</dbReference>
<dbReference type="RefSeq" id="WP_113631352.1">
    <property type="nucleotide sequence ID" value="NZ_QHCV01000109.1"/>
</dbReference>
<comment type="similarity">
    <text evidence="2 7">Belongs to the PanB family.</text>
</comment>
<reference evidence="11 12" key="1">
    <citation type="journal article" date="2018" name="Syst. Appl. Microbiol.">
        <title>Corynebacterium heidelbergense sp. nov., isolated from the preen glands of Egyptian geese (Alopochen aegyptiacus).</title>
        <authorList>
            <person name="Braun M.S."/>
            <person name="Wang E."/>
            <person name="Zimmermann S."/>
            <person name="Wink M."/>
        </authorList>
    </citation>
    <scope>NUCLEOTIDE SEQUENCE [LARGE SCALE GENOMIC DNA]</scope>
    <source>
        <strain evidence="11 12">647</strain>
    </source>
</reference>
<evidence type="ECO:0000256" key="6">
    <source>
        <dbReference type="ARBA" id="ARBA00056497"/>
    </source>
</evidence>
<dbReference type="PIRSF" id="PIRSF000388">
    <property type="entry name" value="Pantoate_hydroxy_MeTrfase"/>
    <property type="match status" value="1"/>
</dbReference>
<dbReference type="CDD" id="cd06557">
    <property type="entry name" value="KPHMT-like"/>
    <property type="match status" value="1"/>
</dbReference>
<dbReference type="GO" id="GO:0015940">
    <property type="term" value="P:pantothenate biosynthetic process"/>
    <property type="evidence" value="ECO:0007669"/>
    <property type="project" value="UniProtKB-UniRule"/>
</dbReference>
<keyword evidence="7" id="KW-0963">Cytoplasm</keyword>
<evidence type="ECO:0000256" key="7">
    <source>
        <dbReference type="HAMAP-Rule" id="MF_00156"/>
    </source>
</evidence>
<protein>
    <recommendedName>
        <fullName evidence="7">3-methyl-2-oxobutanoate hydroxymethyltransferase</fullName>
        <ecNumber evidence="7">2.1.2.11</ecNumber>
    </recommendedName>
    <alternativeName>
        <fullName evidence="7">Ketopantoate hydroxymethyltransferase</fullName>
        <shortName evidence="7">KPHMT</shortName>
    </alternativeName>
</protein>
<evidence type="ECO:0000313" key="12">
    <source>
        <dbReference type="Proteomes" id="UP000251577"/>
    </source>
</evidence>
<keyword evidence="7 10" id="KW-0460">Magnesium</keyword>
<comment type="cofactor">
    <cofactor evidence="7 10">
        <name>Mg(2+)</name>
        <dbReference type="ChEBI" id="CHEBI:18420"/>
    </cofactor>
    <text evidence="7 10">Binds 1 Mg(2+) ion per subunit.</text>
</comment>
<dbReference type="Gene3D" id="3.20.20.60">
    <property type="entry name" value="Phosphoenolpyruvate-binding domains"/>
    <property type="match status" value="1"/>
</dbReference>
<dbReference type="InterPro" id="IPR040442">
    <property type="entry name" value="Pyrv_kinase-like_dom_sf"/>
</dbReference>
<dbReference type="NCBIfam" id="NF001452">
    <property type="entry name" value="PRK00311.1"/>
    <property type="match status" value="1"/>
</dbReference>
<dbReference type="GO" id="GO:0003864">
    <property type="term" value="F:3-methyl-2-oxobutanoate hydroxymethyltransferase activity"/>
    <property type="evidence" value="ECO:0007669"/>
    <property type="project" value="UniProtKB-UniRule"/>
</dbReference>
<feature type="binding site" evidence="7 10">
    <location>
        <position position="47"/>
    </location>
    <ligand>
        <name>Mg(2+)</name>
        <dbReference type="ChEBI" id="CHEBI:18420"/>
    </ligand>
</feature>
<dbReference type="UniPathway" id="UPA00028">
    <property type="reaction ID" value="UER00003"/>
</dbReference>
<comment type="caution">
    <text evidence="11">The sequence shown here is derived from an EMBL/GenBank/DDBJ whole genome shotgun (WGS) entry which is preliminary data.</text>
</comment>
<name>A0A364V402_9CORY</name>
<keyword evidence="5 7" id="KW-0808">Transferase</keyword>
<comment type="catalytic activity">
    <reaction evidence="7">
        <text>(6R)-5,10-methylene-5,6,7,8-tetrahydrofolate + 3-methyl-2-oxobutanoate + H2O = 2-dehydropantoate + (6S)-5,6,7,8-tetrahydrofolate</text>
        <dbReference type="Rhea" id="RHEA:11824"/>
        <dbReference type="ChEBI" id="CHEBI:11561"/>
        <dbReference type="ChEBI" id="CHEBI:11851"/>
        <dbReference type="ChEBI" id="CHEBI:15377"/>
        <dbReference type="ChEBI" id="CHEBI:15636"/>
        <dbReference type="ChEBI" id="CHEBI:57453"/>
        <dbReference type="EC" id="2.1.2.11"/>
    </reaction>
</comment>
<organism evidence="11 12">
    <name type="scientific">Corynebacterium heidelbergense</name>
    <dbReference type="NCBI Taxonomy" id="2055947"/>
    <lineage>
        <taxon>Bacteria</taxon>
        <taxon>Bacillati</taxon>
        <taxon>Actinomycetota</taxon>
        <taxon>Actinomycetes</taxon>
        <taxon>Mycobacteriales</taxon>
        <taxon>Corynebacteriaceae</taxon>
        <taxon>Corynebacterium</taxon>
    </lineage>
</organism>
<comment type="function">
    <text evidence="6 7">Catalyzes the reversible reaction in which hydroxymethyl group from 5,10-methylenetetrahydrofolate is transferred onto alpha-ketoisovalerate to form ketopantoate.</text>
</comment>
<evidence type="ECO:0000313" key="11">
    <source>
        <dbReference type="EMBL" id="RAV31351.1"/>
    </source>
</evidence>
<comment type="subunit">
    <text evidence="3 7">Homodecamer; pentamer of dimers.</text>
</comment>
<dbReference type="GO" id="GO:0000287">
    <property type="term" value="F:magnesium ion binding"/>
    <property type="evidence" value="ECO:0007669"/>
    <property type="project" value="TreeGrafter"/>
</dbReference>
<dbReference type="Pfam" id="PF02548">
    <property type="entry name" value="Pantoate_transf"/>
    <property type="match status" value="1"/>
</dbReference>
<feature type="binding site" evidence="7 9">
    <location>
        <position position="86"/>
    </location>
    <ligand>
        <name>3-methyl-2-oxobutanoate</name>
        <dbReference type="ChEBI" id="CHEBI:11851"/>
    </ligand>
</feature>
<comment type="subcellular location">
    <subcellularLocation>
        <location evidence="7">Cytoplasm</location>
    </subcellularLocation>
</comment>
<dbReference type="GO" id="GO:0005737">
    <property type="term" value="C:cytoplasm"/>
    <property type="evidence" value="ECO:0007669"/>
    <property type="project" value="UniProtKB-SubCell"/>
</dbReference>
<evidence type="ECO:0000256" key="3">
    <source>
        <dbReference type="ARBA" id="ARBA00011424"/>
    </source>
</evidence>
<keyword evidence="7 10" id="KW-0479">Metal-binding</keyword>
<dbReference type="SUPFAM" id="SSF51621">
    <property type="entry name" value="Phosphoenolpyruvate/pyruvate domain"/>
    <property type="match status" value="1"/>
</dbReference>
<dbReference type="Proteomes" id="UP000251577">
    <property type="component" value="Unassembled WGS sequence"/>
</dbReference>
<evidence type="ECO:0000256" key="5">
    <source>
        <dbReference type="ARBA" id="ARBA00022679"/>
    </source>
</evidence>
<dbReference type="PANTHER" id="PTHR20881:SF0">
    <property type="entry name" value="3-METHYL-2-OXOBUTANOATE HYDROXYMETHYLTRANSFERASE"/>
    <property type="match status" value="1"/>
</dbReference>
<evidence type="ECO:0000256" key="9">
    <source>
        <dbReference type="PIRSR" id="PIRSR000388-2"/>
    </source>
</evidence>
<evidence type="ECO:0000256" key="2">
    <source>
        <dbReference type="ARBA" id="ARBA00008676"/>
    </source>
</evidence>
<dbReference type="GO" id="GO:0008168">
    <property type="term" value="F:methyltransferase activity"/>
    <property type="evidence" value="ECO:0007669"/>
    <property type="project" value="UniProtKB-KW"/>
</dbReference>